<feature type="compositionally biased region" description="Low complexity" evidence="5">
    <location>
        <begin position="101"/>
        <end position="115"/>
    </location>
</feature>
<feature type="compositionally biased region" description="Basic and acidic residues" evidence="5">
    <location>
        <begin position="757"/>
        <end position="769"/>
    </location>
</feature>
<feature type="compositionally biased region" description="Polar residues" evidence="5">
    <location>
        <begin position="285"/>
        <end position="305"/>
    </location>
</feature>
<evidence type="ECO:0000259" key="6">
    <source>
        <dbReference type="PROSITE" id="PS50023"/>
    </source>
</evidence>
<dbReference type="InterPro" id="IPR052621">
    <property type="entry name" value="Cell_Prolif/Cornif_Regul"/>
</dbReference>
<dbReference type="PANTHER" id="PTHR15468:SF2">
    <property type="entry name" value="ZINC FINGER PROTEIN 185"/>
    <property type="match status" value="1"/>
</dbReference>
<dbReference type="PANTHER" id="PTHR15468">
    <property type="entry name" value="ZNF185"/>
    <property type="match status" value="1"/>
</dbReference>
<proteinExistence type="predicted"/>
<dbReference type="Proteomes" id="UP001295444">
    <property type="component" value="Chromosome 09"/>
</dbReference>
<feature type="compositionally biased region" description="Polar residues" evidence="5">
    <location>
        <begin position="128"/>
        <end position="137"/>
    </location>
</feature>
<gene>
    <name evidence="7" type="ORF">PECUL_23A029740</name>
</gene>
<keyword evidence="8" id="KW-1185">Reference proteome</keyword>
<feature type="compositionally biased region" description="Basic and acidic residues" evidence="5">
    <location>
        <begin position="638"/>
        <end position="656"/>
    </location>
</feature>
<feature type="domain" description="LIM zinc-binding" evidence="6">
    <location>
        <begin position="903"/>
        <end position="967"/>
    </location>
</feature>
<feature type="compositionally biased region" description="Polar residues" evidence="5">
    <location>
        <begin position="145"/>
        <end position="158"/>
    </location>
</feature>
<dbReference type="AlphaFoldDB" id="A0AAD1WKA1"/>
<dbReference type="PROSITE" id="PS50023">
    <property type="entry name" value="LIM_DOMAIN_2"/>
    <property type="match status" value="1"/>
</dbReference>
<evidence type="ECO:0000256" key="1">
    <source>
        <dbReference type="ARBA" id="ARBA00022723"/>
    </source>
</evidence>
<feature type="compositionally biased region" description="Polar residues" evidence="5">
    <location>
        <begin position="660"/>
        <end position="670"/>
    </location>
</feature>
<dbReference type="Gene3D" id="2.10.110.10">
    <property type="entry name" value="Cysteine Rich Protein"/>
    <property type="match status" value="1"/>
</dbReference>
<dbReference type="SMART" id="SM00132">
    <property type="entry name" value="LIM"/>
    <property type="match status" value="1"/>
</dbReference>
<dbReference type="CDD" id="cd08368">
    <property type="entry name" value="LIM"/>
    <property type="match status" value="1"/>
</dbReference>
<evidence type="ECO:0000256" key="5">
    <source>
        <dbReference type="SAM" id="MobiDB-lite"/>
    </source>
</evidence>
<feature type="region of interest" description="Disordered" evidence="5">
    <location>
        <begin position="420"/>
        <end position="487"/>
    </location>
</feature>
<dbReference type="EMBL" id="OW240920">
    <property type="protein sequence ID" value="CAH2314914.1"/>
    <property type="molecule type" value="Genomic_DNA"/>
</dbReference>
<dbReference type="InterPro" id="IPR001781">
    <property type="entry name" value="Znf_LIM"/>
</dbReference>
<feature type="compositionally biased region" description="Polar residues" evidence="5">
    <location>
        <begin position="330"/>
        <end position="343"/>
    </location>
</feature>
<evidence type="ECO:0000256" key="2">
    <source>
        <dbReference type="ARBA" id="ARBA00022833"/>
    </source>
</evidence>
<feature type="compositionally biased region" description="Polar residues" evidence="5">
    <location>
        <begin position="88"/>
        <end position="100"/>
    </location>
</feature>
<keyword evidence="1 4" id="KW-0479">Metal-binding</keyword>
<accession>A0AAD1WKA1</accession>
<feature type="compositionally biased region" description="Basic and acidic residues" evidence="5">
    <location>
        <begin position="271"/>
        <end position="284"/>
    </location>
</feature>
<dbReference type="GO" id="GO:0046872">
    <property type="term" value="F:metal ion binding"/>
    <property type="evidence" value="ECO:0007669"/>
    <property type="project" value="UniProtKB-KW"/>
</dbReference>
<feature type="compositionally biased region" description="Basic and acidic residues" evidence="5">
    <location>
        <begin position="680"/>
        <end position="692"/>
    </location>
</feature>
<feature type="compositionally biased region" description="Basic and acidic residues" evidence="5">
    <location>
        <begin position="597"/>
        <end position="611"/>
    </location>
</feature>
<feature type="compositionally biased region" description="Polar residues" evidence="5">
    <location>
        <begin position="770"/>
        <end position="785"/>
    </location>
</feature>
<evidence type="ECO:0000313" key="8">
    <source>
        <dbReference type="Proteomes" id="UP001295444"/>
    </source>
</evidence>
<sequence>MTSVQAKKGVSVEADRQNVITQMKVRTKLKTDKSWINRQSSEDEKDEGSTPVSPQLKSLEGRKFLWSPHQESSTDRDSPTFGAKEPITRTSSFPIQSSDKPPTYSANNATNNSPSPAQPSPPPSTASDNLSSRTSTGYIIRGQPMNASLQAKSNAPYNGFQKSYSVQQKSASLPRVPSATGYKMTTEEYKKLAPYNTRNKSVDSDEETTFTPTEQAKRTEVASSILKNSASKERSYVFSAAKRYSGVASPTENNYTPFVAKKVQVQEEDESVKKKSETLPKSEDTSSGQNTSSPKLTTRTITEASSPPVKAQPGKISPQKDDSRPIASSPKLTTRTITETSSPPIKPQPGKISPLKDDRADNKVPQNSEYRSTTTRTVTTRTEGTPAKQSEDLKLKSGSLPKSLASYLYDDNYREKHTTSPKLVSTVTDGSSSAAKPQTGKITVIKDESTDNHVTPRTSTENRTTATTRTVTTSRERAPVKEDDSLSDSLDTYLSEDASRFEKYWKAAQSTPSISQTSPPRSTTTRTVTNVTTNESGTGNAEVPRLKPYTNISIIETTSNNFQPAPGKITIIRDESDLVDKEIPKTSNESRSVVRTSETRTESSKNNDDIPKLTSWTSTIVSESTKPGTQVGPGKISVVRDESLPPKPAPRIETKPKVTTVESSNANANRPQDLISWDDLDNKPENRPKESTKPSTVSTIREARYLVPELLEEPGLTNSSRTTTRETYYESPKSYVDPKSERSSSPRPTVSSTINETRYRVPEILEDPKPNTSVTRPTSQSGNRTTTRETYYESQKSSVDPKSERSSSPRSVSSSSERTTTTTTTTVETRYKTPSTEDLSHNDSQSSNKGILFVKEYVNTRESLKSPTYSGNSLPDFSDDSERISYSSTNYNYSSLPTRGDEGTCTYCGREIKDCAKIMLEHLNIYCHEYCFKCGICNKPMGDLIDSLFIHRNVVHCVSTRAPPPPASEAVRALPRDAAAVQVVSDHFDDGGSWDFAWCSA</sequence>
<feature type="compositionally biased region" description="Polar residues" evidence="5">
    <location>
        <begin position="420"/>
        <end position="436"/>
    </location>
</feature>
<feature type="compositionally biased region" description="Polar residues" evidence="5">
    <location>
        <begin position="585"/>
        <end position="596"/>
    </location>
</feature>
<evidence type="ECO:0000256" key="4">
    <source>
        <dbReference type="PROSITE-ProRule" id="PRU00125"/>
    </source>
</evidence>
<feature type="compositionally biased region" description="Low complexity" evidence="5">
    <location>
        <begin position="808"/>
        <end position="828"/>
    </location>
</feature>
<evidence type="ECO:0000256" key="3">
    <source>
        <dbReference type="ARBA" id="ARBA00023038"/>
    </source>
</evidence>
<feature type="region of interest" description="Disordered" evidence="5">
    <location>
        <begin position="243"/>
        <end position="397"/>
    </location>
</feature>
<dbReference type="PROSITE" id="PS00478">
    <property type="entry name" value="LIM_DOMAIN_1"/>
    <property type="match status" value="1"/>
</dbReference>
<feature type="region of interest" description="Disordered" evidence="5">
    <location>
        <begin position="511"/>
        <end position="544"/>
    </location>
</feature>
<keyword evidence="3 4" id="KW-0440">LIM domain</keyword>
<reference evidence="7" key="1">
    <citation type="submission" date="2022-03" db="EMBL/GenBank/DDBJ databases">
        <authorList>
            <person name="Alioto T."/>
            <person name="Alioto T."/>
            <person name="Gomez Garrido J."/>
        </authorList>
    </citation>
    <scope>NUCLEOTIDE SEQUENCE</scope>
</reference>
<feature type="compositionally biased region" description="Low complexity" evidence="5">
    <location>
        <begin position="455"/>
        <end position="473"/>
    </location>
</feature>
<feature type="region of interest" description="Disordered" evidence="5">
    <location>
        <begin position="196"/>
        <end position="231"/>
    </location>
</feature>
<evidence type="ECO:0000313" key="7">
    <source>
        <dbReference type="EMBL" id="CAH2314914.1"/>
    </source>
</evidence>
<feature type="compositionally biased region" description="Polar residues" evidence="5">
    <location>
        <begin position="832"/>
        <end position="846"/>
    </location>
</feature>
<feature type="region of interest" description="Disordered" evidence="5">
    <location>
        <begin position="25"/>
        <end position="158"/>
    </location>
</feature>
<organism evidence="7 8">
    <name type="scientific">Pelobates cultripes</name>
    <name type="common">Western spadefoot toad</name>
    <dbReference type="NCBI Taxonomy" id="61616"/>
    <lineage>
        <taxon>Eukaryota</taxon>
        <taxon>Metazoa</taxon>
        <taxon>Chordata</taxon>
        <taxon>Craniata</taxon>
        <taxon>Vertebrata</taxon>
        <taxon>Euteleostomi</taxon>
        <taxon>Amphibia</taxon>
        <taxon>Batrachia</taxon>
        <taxon>Anura</taxon>
        <taxon>Pelobatoidea</taxon>
        <taxon>Pelobatidae</taxon>
        <taxon>Pelobates</taxon>
    </lineage>
</organism>
<feature type="compositionally biased region" description="Polar residues" evidence="5">
    <location>
        <begin position="614"/>
        <end position="628"/>
    </location>
</feature>
<name>A0AAD1WKA1_PELCU</name>
<feature type="compositionally biased region" description="Basic and acidic residues" evidence="5">
    <location>
        <begin position="474"/>
        <end position="484"/>
    </location>
</feature>
<feature type="compositionally biased region" description="Low complexity" evidence="5">
    <location>
        <begin position="371"/>
        <end position="385"/>
    </location>
</feature>
<feature type="region of interest" description="Disordered" evidence="5">
    <location>
        <begin position="580"/>
        <end position="846"/>
    </location>
</feature>
<protein>
    <submittedName>
        <fullName evidence="7">Zinc finger 185-like isoform X9</fullName>
    </submittedName>
</protein>
<keyword evidence="2 4" id="KW-0862">Zinc</keyword>
<feature type="compositionally biased region" description="Low complexity" evidence="5">
    <location>
        <begin position="511"/>
        <end position="534"/>
    </location>
</feature>